<dbReference type="AlphaFoldDB" id="A0A1I5XI34"/>
<evidence type="ECO:0000256" key="2">
    <source>
        <dbReference type="SAM" id="SignalP"/>
    </source>
</evidence>
<keyword evidence="1" id="KW-0812">Transmembrane</keyword>
<evidence type="ECO:0000256" key="1">
    <source>
        <dbReference type="SAM" id="Phobius"/>
    </source>
</evidence>
<proteinExistence type="predicted"/>
<keyword evidence="1" id="KW-0472">Membrane</keyword>
<evidence type="ECO:0000313" key="3">
    <source>
        <dbReference type="EMBL" id="SFQ31633.1"/>
    </source>
</evidence>
<dbReference type="EMBL" id="FOXS01000002">
    <property type="protein sequence ID" value="SFQ31633.1"/>
    <property type="molecule type" value="Genomic_DNA"/>
</dbReference>
<keyword evidence="4" id="KW-1185">Reference proteome</keyword>
<keyword evidence="2" id="KW-0732">Signal</keyword>
<protein>
    <submittedName>
        <fullName evidence="3">Uncharacterized protein</fullName>
    </submittedName>
</protein>
<feature type="transmembrane region" description="Helical" evidence="1">
    <location>
        <begin position="74"/>
        <end position="96"/>
    </location>
</feature>
<evidence type="ECO:0000313" key="4">
    <source>
        <dbReference type="Proteomes" id="UP000199029"/>
    </source>
</evidence>
<feature type="transmembrane region" description="Helical" evidence="1">
    <location>
        <begin position="42"/>
        <end position="62"/>
    </location>
</feature>
<feature type="chain" id="PRO_5011785488" evidence="2">
    <location>
        <begin position="19"/>
        <end position="133"/>
    </location>
</feature>
<gene>
    <name evidence="3" type="ORF">SAMN04515668_1867</name>
</gene>
<accession>A0A1I5XI34</accession>
<dbReference type="Proteomes" id="UP000199029">
    <property type="component" value="Unassembled WGS sequence"/>
</dbReference>
<feature type="signal peptide" evidence="2">
    <location>
        <begin position="1"/>
        <end position="18"/>
    </location>
</feature>
<sequence length="133" mass="14037">MRRLLCLMFLISAGPAAAQAPDPARLLTQHDYLLQSTKQRRTANVMLVMGGSVAVTAALGIASTFQNSSVNPSYLVWERVMIGGLGVAAVSLPLYVAARHNRQRAASLGLRLEVIPGPALATAIPAAGLRLSF</sequence>
<organism evidence="3 4">
    <name type="scientific">Hymenobacter arizonensis</name>
    <name type="common">Siccationidurans arizonensis</name>
    <dbReference type="NCBI Taxonomy" id="1227077"/>
    <lineage>
        <taxon>Bacteria</taxon>
        <taxon>Pseudomonadati</taxon>
        <taxon>Bacteroidota</taxon>
        <taxon>Cytophagia</taxon>
        <taxon>Cytophagales</taxon>
        <taxon>Hymenobacteraceae</taxon>
        <taxon>Hymenobacter</taxon>
    </lineage>
</organism>
<name>A0A1I5XI34_HYMAR</name>
<reference evidence="4" key="1">
    <citation type="submission" date="2016-10" db="EMBL/GenBank/DDBJ databases">
        <authorList>
            <person name="Varghese N."/>
            <person name="Submissions S."/>
        </authorList>
    </citation>
    <scope>NUCLEOTIDE SEQUENCE [LARGE SCALE GENOMIC DNA]</scope>
    <source>
        <strain evidence="4">OR362-8,ATCC BAA-1266,JCM 13504</strain>
    </source>
</reference>
<keyword evidence="1" id="KW-1133">Transmembrane helix</keyword>